<name>A0A0A9A421_ARUDO</name>
<dbReference type="EMBL" id="GBRH01252049">
    <property type="protein sequence ID" value="JAD45846.1"/>
    <property type="molecule type" value="Transcribed_RNA"/>
</dbReference>
<accession>A0A0A9A421</accession>
<sequence>MFWAGPREVCWARLADMCWWAFHHKPLQESGWGPPTDGKKSIDTSLLFIFLVENKMNQDVKGLFLSRFRLCCAPACACVESSRHVV</sequence>
<dbReference type="AlphaFoldDB" id="A0A0A9A421"/>
<evidence type="ECO:0000313" key="1">
    <source>
        <dbReference type="EMBL" id="JAD45846.1"/>
    </source>
</evidence>
<organism evidence="1">
    <name type="scientific">Arundo donax</name>
    <name type="common">Giant reed</name>
    <name type="synonym">Donax arundinaceus</name>
    <dbReference type="NCBI Taxonomy" id="35708"/>
    <lineage>
        <taxon>Eukaryota</taxon>
        <taxon>Viridiplantae</taxon>
        <taxon>Streptophyta</taxon>
        <taxon>Embryophyta</taxon>
        <taxon>Tracheophyta</taxon>
        <taxon>Spermatophyta</taxon>
        <taxon>Magnoliopsida</taxon>
        <taxon>Liliopsida</taxon>
        <taxon>Poales</taxon>
        <taxon>Poaceae</taxon>
        <taxon>PACMAD clade</taxon>
        <taxon>Arundinoideae</taxon>
        <taxon>Arundineae</taxon>
        <taxon>Arundo</taxon>
    </lineage>
</organism>
<protein>
    <submittedName>
        <fullName evidence="1">Uncharacterized protein</fullName>
    </submittedName>
</protein>
<proteinExistence type="predicted"/>
<reference evidence="1" key="1">
    <citation type="submission" date="2014-09" db="EMBL/GenBank/DDBJ databases">
        <authorList>
            <person name="Magalhaes I.L.F."/>
            <person name="Oliveira U."/>
            <person name="Santos F.R."/>
            <person name="Vidigal T.H.D.A."/>
            <person name="Brescovit A.D."/>
            <person name="Santos A.J."/>
        </authorList>
    </citation>
    <scope>NUCLEOTIDE SEQUENCE</scope>
    <source>
        <tissue evidence="1">Shoot tissue taken approximately 20 cm above the soil surface</tissue>
    </source>
</reference>
<reference evidence="1" key="2">
    <citation type="journal article" date="2015" name="Data Brief">
        <title>Shoot transcriptome of the giant reed, Arundo donax.</title>
        <authorList>
            <person name="Barrero R.A."/>
            <person name="Guerrero F.D."/>
            <person name="Moolhuijzen P."/>
            <person name="Goolsby J.A."/>
            <person name="Tidwell J."/>
            <person name="Bellgard S.E."/>
            <person name="Bellgard M.I."/>
        </authorList>
    </citation>
    <scope>NUCLEOTIDE SEQUENCE</scope>
    <source>
        <tissue evidence="1">Shoot tissue taken approximately 20 cm above the soil surface</tissue>
    </source>
</reference>